<dbReference type="InterPro" id="IPR011712">
    <property type="entry name" value="Sig_transdc_His_kin_sub3_dim/P"/>
</dbReference>
<dbReference type="GO" id="GO:0046983">
    <property type="term" value="F:protein dimerization activity"/>
    <property type="evidence" value="ECO:0007669"/>
    <property type="project" value="InterPro"/>
</dbReference>
<feature type="domain" description="Signal transduction histidine kinase subgroup 3 dimerisation and phosphoacceptor" evidence="13">
    <location>
        <begin position="180"/>
        <end position="245"/>
    </location>
</feature>
<keyword evidence="9" id="KW-0175">Coiled coil</keyword>
<evidence type="ECO:0000313" key="15">
    <source>
        <dbReference type="Proteomes" id="UP000295258"/>
    </source>
</evidence>
<dbReference type="Gene3D" id="1.20.5.1930">
    <property type="match status" value="1"/>
</dbReference>
<evidence type="ECO:0000256" key="1">
    <source>
        <dbReference type="ARBA" id="ARBA00000085"/>
    </source>
</evidence>
<dbReference type="EMBL" id="SMKO01000085">
    <property type="protein sequence ID" value="TDD00928.1"/>
    <property type="molecule type" value="Genomic_DNA"/>
</dbReference>
<organism evidence="14 15">
    <name type="scientific">Nonomuraea deserti</name>
    <dbReference type="NCBI Taxonomy" id="1848322"/>
    <lineage>
        <taxon>Bacteria</taxon>
        <taxon>Bacillati</taxon>
        <taxon>Actinomycetota</taxon>
        <taxon>Actinomycetes</taxon>
        <taxon>Streptosporangiales</taxon>
        <taxon>Streptosporangiaceae</taxon>
        <taxon>Nonomuraea</taxon>
    </lineage>
</organism>
<keyword evidence="11" id="KW-0812">Transmembrane</keyword>
<evidence type="ECO:0000259" key="13">
    <source>
        <dbReference type="Pfam" id="PF07730"/>
    </source>
</evidence>
<comment type="caution">
    <text evidence="14">The sequence shown here is derived from an EMBL/GenBank/DDBJ whole genome shotgun (WGS) entry which is preliminary data.</text>
</comment>
<gene>
    <name evidence="14" type="ORF">E1292_27340</name>
</gene>
<keyword evidence="3" id="KW-0597">Phosphoprotein</keyword>
<dbReference type="InterPro" id="IPR050482">
    <property type="entry name" value="Sensor_HK_TwoCompSys"/>
</dbReference>
<sequence>MSSVSRWRPLAMDGALAVTVAAILTPTALVAPGTGALELAAVLAGSLALVAWRRAPLVALPLTTVCMLVFSEHADPGPSAAFPVLVSVFGAVRAGHRLFAALAGAVYLGVSLAANLATAAPQDAQAITQGTTLLLGWFLAAGVSATVARHRQAYLEQVEERAAEAERTREEAALRRASEERLRIARELHDSLTHSISIIKVQAGVAIHLARKRGEEVPAALVAIQEAGGDAMRELRATLEVLRDAGDEPAASGLDRLGDLVERARSTGLPTTVTISGERHELPREVDRAAYRIVQEALTNVSRHAGGAAAAVRIDYRAGELVVQVDDDGSAGPGTPPTPGVGLRGMRERVTALGGRLRAGPRPEGGFTVRAELPLGEPS</sequence>
<accession>A0A4R4V6S8</accession>
<evidence type="ECO:0000256" key="4">
    <source>
        <dbReference type="ARBA" id="ARBA00022679"/>
    </source>
</evidence>
<evidence type="ECO:0000313" key="14">
    <source>
        <dbReference type="EMBL" id="TDD00928.1"/>
    </source>
</evidence>
<feature type="transmembrane region" description="Helical" evidence="11">
    <location>
        <begin position="126"/>
        <end position="148"/>
    </location>
</feature>
<dbReference type="PANTHER" id="PTHR24421:SF10">
    <property type="entry name" value="NITRATE_NITRITE SENSOR PROTEIN NARQ"/>
    <property type="match status" value="1"/>
</dbReference>
<dbReference type="RefSeq" id="WP_132598070.1">
    <property type="nucleotide sequence ID" value="NZ_SMKO01000085.1"/>
</dbReference>
<dbReference type="CDD" id="cd16917">
    <property type="entry name" value="HATPase_UhpB-NarQ-NarX-like"/>
    <property type="match status" value="1"/>
</dbReference>
<dbReference type="Pfam" id="PF02518">
    <property type="entry name" value="HATPase_c"/>
    <property type="match status" value="1"/>
</dbReference>
<evidence type="ECO:0000256" key="10">
    <source>
        <dbReference type="SAM" id="MobiDB-lite"/>
    </source>
</evidence>
<dbReference type="InterPro" id="IPR036890">
    <property type="entry name" value="HATPase_C_sf"/>
</dbReference>
<proteinExistence type="predicted"/>
<feature type="region of interest" description="Disordered" evidence="10">
    <location>
        <begin position="356"/>
        <end position="379"/>
    </location>
</feature>
<evidence type="ECO:0000256" key="11">
    <source>
        <dbReference type="SAM" id="Phobius"/>
    </source>
</evidence>
<evidence type="ECO:0000256" key="6">
    <source>
        <dbReference type="ARBA" id="ARBA00022777"/>
    </source>
</evidence>
<keyword evidence="4" id="KW-0808">Transferase</keyword>
<evidence type="ECO:0000256" key="5">
    <source>
        <dbReference type="ARBA" id="ARBA00022741"/>
    </source>
</evidence>
<dbReference type="PANTHER" id="PTHR24421">
    <property type="entry name" value="NITRATE/NITRITE SENSOR PROTEIN NARX-RELATED"/>
    <property type="match status" value="1"/>
</dbReference>
<dbReference type="InterPro" id="IPR003594">
    <property type="entry name" value="HATPase_dom"/>
</dbReference>
<evidence type="ECO:0000256" key="9">
    <source>
        <dbReference type="SAM" id="Coils"/>
    </source>
</evidence>
<keyword evidence="6 14" id="KW-0418">Kinase</keyword>
<evidence type="ECO:0000256" key="7">
    <source>
        <dbReference type="ARBA" id="ARBA00022840"/>
    </source>
</evidence>
<dbReference type="Pfam" id="PF07730">
    <property type="entry name" value="HisKA_3"/>
    <property type="match status" value="1"/>
</dbReference>
<dbReference type="AlphaFoldDB" id="A0A4R4V6S8"/>
<feature type="coiled-coil region" evidence="9">
    <location>
        <begin position="151"/>
        <end position="182"/>
    </location>
</feature>
<keyword evidence="15" id="KW-1185">Reference proteome</keyword>
<dbReference type="SUPFAM" id="SSF55874">
    <property type="entry name" value="ATPase domain of HSP90 chaperone/DNA topoisomerase II/histidine kinase"/>
    <property type="match status" value="1"/>
</dbReference>
<dbReference type="GO" id="GO:0016020">
    <property type="term" value="C:membrane"/>
    <property type="evidence" value="ECO:0007669"/>
    <property type="project" value="InterPro"/>
</dbReference>
<keyword evidence="8" id="KW-0902">Two-component regulatory system</keyword>
<keyword evidence="11" id="KW-1133">Transmembrane helix</keyword>
<evidence type="ECO:0000256" key="8">
    <source>
        <dbReference type="ARBA" id="ARBA00023012"/>
    </source>
</evidence>
<feature type="domain" description="Histidine kinase/HSP90-like ATPase" evidence="12">
    <location>
        <begin position="288"/>
        <end position="376"/>
    </location>
</feature>
<dbReference type="GO" id="GO:0000155">
    <property type="term" value="F:phosphorelay sensor kinase activity"/>
    <property type="evidence" value="ECO:0007669"/>
    <property type="project" value="InterPro"/>
</dbReference>
<feature type="transmembrane region" description="Helical" evidence="11">
    <location>
        <begin position="98"/>
        <end position="120"/>
    </location>
</feature>
<keyword evidence="7" id="KW-0067">ATP-binding</keyword>
<keyword evidence="11" id="KW-0472">Membrane</keyword>
<name>A0A4R4V6S8_9ACTN</name>
<reference evidence="14 15" key="1">
    <citation type="submission" date="2019-03" db="EMBL/GenBank/DDBJ databases">
        <title>Draft genome sequences of novel Actinobacteria.</title>
        <authorList>
            <person name="Sahin N."/>
            <person name="Ay H."/>
            <person name="Saygin H."/>
        </authorList>
    </citation>
    <scope>NUCLEOTIDE SEQUENCE [LARGE SCALE GENOMIC DNA]</scope>
    <source>
        <strain evidence="14 15">KC310</strain>
    </source>
</reference>
<evidence type="ECO:0000256" key="3">
    <source>
        <dbReference type="ARBA" id="ARBA00022553"/>
    </source>
</evidence>
<comment type="catalytic activity">
    <reaction evidence="1">
        <text>ATP + protein L-histidine = ADP + protein N-phospho-L-histidine.</text>
        <dbReference type="EC" id="2.7.13.3"/>
    </reaction>
</comment>
<evidence type="ECO:0000256" key="2">
    <source>
        <dbReference type="ARBA" id="ARBA00012438"/>
    </source>
</evidence>
<keyword evidence="5" id="KW-0547">Nucleotide-binding</keyword>
<evidence type="ECO:0000259" key="12">
    <source>
        <dbReference type="Pfam" id="PF02518"/>
    </source>
</evidence>
<protein>
    <recommendedName>
        <fullName evidence="2">histidine kinase</fullName>
        <ecNumber evidence="2">2.7.13.3</ecNumber>
    </recommendedName>
</protein>
<dbReference type="GO" id="GO:0005524">
    <property type="term" value="F:ATP binding"/>
    <property type="evidence" value="ECO:0007669"/>
    <property type="project" value="UniProtKB-KW"/>
</dbReference>
<dbReference type="EC" id="2.7.13.3" evidence="2"/>
<dbReference type="Gene3D" id="3.30.565.10">
    <property type="entry name" value="Histidine kinase-like ATPase, C-terminal domain"/>
    <property type="match status" value="1"/>
</dbReference>
<dbReference type="Proteomes" id="UP000295258">
    <property type="component" value="Unassembled WGS sequence"/>
</dbReference>